<dbReference type="SUPFAM" id="SSF102114">
    <property type="entry name" value="Radical SAM enzymes"/>
    <property type="match status" value="1"/>
</dbReference>
<evidence type="ECO:0000313" key="8">
    <source>
        <dbReference type="EMBL" id="KOH43383.1"/>
    </source>
</evidence>
<reference evidence="9" key="1">
    <citation type="submission" date="2015-07" db="EMBL/GenBank/DDBJ databases">
        <title>Genome sequencing of Sunxiuqinia dokdonensis strain SK.</title>
        <authorList>
            <person name="Ahn S."/>
            <person name="Kim B.-C."/>
        </authorList>
    </citation>
    <scope>NUCLEOTIDE SEQUENCE [LARGE SCALE GENOMIC DNA]</scope>
    <source>
        <strain evidence="9">SK</strain>
    </source>
</reference>
<keyword evidence="3 6" id="KW-0479">Metal-binding</keyword>
<dbReference type="NCBIfam" id="TIGR04337">
    <property type="entry name" value="AmmeMemoSam_rS"/>
    <property type="match status" value="1"/>
</dbReference>
<dbReference type="EMBL" id="LGIA01000190">
    <property type="protein sequence ID" value="KOH43383.1"/>
    <property type="molecule type" value="Genomic_DNA"/>
</dbReference>
<comment type="cofactor">
    <cofactor evidence="6">
        <name>[4Fe-4S] cluster</name>
        <dbReference type="ChEBI" id="CHEBI:49883"/>
    </cofactor>
    <text evidence="6">Binds 1 [4Fe-4S] cluster. The cluster is coordinated with 3 cysteines and an exchangeable S-adenosyl-L-methionine.</text>
</comment>
<dbReference type="SFLD" id="SFLDG01101">
    <property type="entry name" value="Uncharacterised_Radical_SAM_Su"/>
    <property type="match status" value="1"/>
</dbReference>
<feature type="binding site" evidence="6">
    <location>
        <position position="90"/>
    </location>
    <ligand>
        <name>[4Fe-4S] cluster</name>
        <dbReference type="ChEBI" id="CHEBI:49883"/>
        <note>4Fe-4S-S-AdoMet</note>
    </ligand>
</feature>
<dbReference type="PIRSF" id="PIRSF004869">
    <property type="entry name" value="PflX_prd"/>
    <property type="match status" value="1"/>
</dbReference>
<dbReference type="PATRIC" id="fig|1409788.3.peg.3894"/>
<protein>
    <recommendedName>
        <fullName evidence="7">Radical SAM core domain-containing protein</fullName>
    </recommendedName>
</protein>
<feature type="binding site" evidence="6">
    <location>
        <position position="87"/>
    </location>
    <ligand>
        <name>[4Fe-4S] cluster</name>
        <dbReference type="ChEBI" id="CHEBI:49883"/>
        <note>4Fe-4S-S-AdoMet</note>
    </ligand>
</feature>
<dbReference type="PANTHER" id="PTHR30352:SF5">
    <property type="entry name" value="PYRUVATE FORMATE-LYASE 1-ACTIVATING ENZYME"/>
    <property type="match status" value="1"/>
</dbReference>
<keyword evidence="5 6" id="KW-0411">Iron-sulfur</keyword>
<dbReference type="InterPro" id="IPR027596">
    <property type="entry name" value="AmmeMemoSam_rS"/>
</dbReference>
<feature type="domain" description="Radical SAM core" evidence="7">
    <location>
        <begin position="68"/>
        <end position="289"/>
    </location>
</feature>
<dbReference type="SFLD" id="SFLDS00029">
    <property type="entry name" value="Radical_SAM"/>
    <property type="match status" value="1"/>
</dbReference>
<keyword evidence="1" id="KW-0004">4Fe-4S</keyword>
<evidence type="ECO:0000256" key="6">
    <source>
        <dbReference type="PIRSR" id="PIRSR004869-50"/>
    </source>
</evidence>
<dbReference type="PANTHER" id="PTHR30352">
    <property type="entry name" value="PYRUVATE FORMATE-LYASE-ACTIVATING ENZYME"/>
    <property type="match status" value="1"/>
</dbReference>
<evidence type="ECO:0000256" key="5">
    <source>
        <dbReference type="ARBA" id="ARBA00023014"/>
    </source>
</evidence>
<evidence type="ECO:0000256" key="2">
    <source>
        <dbReference type="ARBA" id="ARBA00022691"/>
    </source>
</evidence>
<dbReference type="Gene3D" id="3.20.20.70">
    <property type="entry name" value="Aldolase class I"/>
    <property type="match status" value="1"/>
</dbReference>
<dbReference type="InterPro" id="IPR007197">
    <property type="entry name" value="rSAM"/>
</dbReference>
<keyword evidence="9" id="KW-1185">Reference proteome</keyword>
<organism evidence="8 9">
    <name type="scientific">Sunxiuqinia dokdonensis</name>
    <dbReference type="NCBI Taxonomy" id="1409788"/>
    <lineage>
        <taxon>Bacteria</taxon>
        <taxon>Pseudomonadati</taxon>
        <taxon>Bacteroidota</taxon>
        <taxon>Bacteroidia</taxon>
        <taxon>Marinilabiliales</taxon>
        <taxon>Prolixibacteraceae</taxon>
        <taxon>Sunxiuqinia</taxon>
    </lineage>
</organism>
<name>A0A0L8V4U5_9BACT</name>
<dbReference type="GO" id="GO:0046872">
    <property type="term" value="F:metal ion binding"/>
    <property type="evidence" value="ECO:0007669"/>
    <property type="project" value="UniProtKB-KW"/>
</dbReference>
<proteinExistence type="predicted"/>
<dbReference type="InterPro" id="IPR016431">
    <property type="entry name" value="Pyrv-formate_lyase-activ_prd"/>
</dbReference>
<evidence type="ECO:0000256" key="4">
    <source>
        <dbReference type="ARBA" id="ARBA00023004"/>
    </source>
</evidence>
<dbReference type="PROSITE" id="PS51918">
    <property type="entry name" value="RADICAL_SAM"/>
    <property type="match status" value="1"/>
</dbReference>
<feature type="binding site" evidence="6">
    <location>
        <position position="83"/>
    </location>
    <ligand>
        <name>[4Fe-4S] cluster</name>
        <dbReference type="ChEBI" id="CHEBI:49883"/>
        <note>4Fe-4S-S-AdoMet</note>
    </ligand>
</feature>
<evidence type="ECO:0000313" key="9">
    <source>
        <dbReference type="Proteomes" id="UP000036958"/>
    </source>
</evidence>
<keyword evidence="4 6" id="KW-0408">Iron</keyword>
<gene>
    <name evidence="8" type="ORF">NC99_38100</name>
</gene>
<dbReference type="CDD" id="cd01335">
    <property type="entry name" value="Radical_SAM"/>
    <property type="match status" value="1"/>
</dbReference>
<dbReference type="InterPro" id="IPR058240">
    <property type="entry name" value="rSAM_sf"/>
</dbReference>
<dbReference type="AlphaFoldDB" id="A0A0L8V4U5"/>
<evidence type="ECO:0000259" key="7">
    <source>
        <dbReference type="PROSITE" id="PS51918"/>
    </source>
</evidence>
<dbReference type="RefSeq" id="WP_162231249.1">
    <property type="nucleotide sequence ID" value="NZ_LGIA01000190.1"/>
</dbReference>
<evidence type="ECO:0000256" key="3">
    <source>
        <dbReference type="ARBA" id="ARBA00022723"/>
    </source>
</evidence>
<dbReference type="GO" id="GO:0051539">
    <property type="term" value="F:4 iron, 4 sulfur cluster binding"/>
    <property type="evidence" value="ECO:0007669"/>
    <property type="project" value="UniProtKB-KW"/>
</dbReference>
<keyword evidence="2 6" id="KW-0949">S-adenosyl-L-methionine</keyword>
<dbReference type="Proteomes" id="UP000036958">
    <property type="component" value="Unassembled WGS sequence"/>
</dbReference>
<sequence>MMHEALFYSKLDDQEINCHLCPADCQIEPEGAGDCRVRINRHGVLFSEAYGRLEAMNLDPIEKKPLYHFYPGEKILSVGTAGCNLHCSFCQNHPLSQCGVTDDGKDRHFFAPEDLVELAKQTAHNIGVAFTYNEPTVNYEFMLSTAVNARAVGLHTAMISNGYINSEPLNSLLGPIEAFNIDLKAFSSKFYRTYCKGKLDPVLKTIKQIAASSCHLELTSLIIPGLNDDLAEFEQLCRWIADETGRSTVLHLSRYFPGYRLKLDPTPADTLFRMYDLAKNFLHHVYLGNLFAGDHGDTFCPHCNAKLIERDRYRILPVGLDARGACKRCKTAVIKHYLHEYDHS</sequence>
<dbReference type="InterPro" id="IPR034457">
    <property type="entry name" value="Organic_radical-activating"/>
</dbReference>
<dbReference type="GO" id="GO:0003824">
    <property type="term" value="F:catalytic activity"/>
    <property type="evidence" value="ECO:0007669"/>
    <property type="project" value="InterPro"/>
</dbReference>
<dbReference type="STRING" id="1409788.NC99_38100"/>
<evidence type="ECO:0000256" key="1">
    <source>
        <dbReference type="ARBA" id="ARBA00022485"/>
    </source>
</evidence>
<dbReference type="Pfam" id="PF04055">
    <property type="entry name" value="Radical_SAM"/>
    <property type="match status" value="1"/>
</dbReference>
<dbReference type="InterPro" id="IPR013785">
    <property type="entry name" value="Aldolase_TIM"/>
</dbReference>
<accession>A0A0L8V4U5</accession>
<comment type="caution">
    <text evidence="8">The sequence shown here is derived from an EMBL/GenBank/DDBJ whole genome shotgun (WGS) entry which is preliminary data.</text>
</comment>